<name>A0A7Y9EFX5_9ACTN</name>
<evidence type="ECO:0000313" key="3">
    <source>
        <dbReference type="Proteomes" id="UP000529783"/>
    </source>
</evidence>
<reference evidence="2 3" key="1">
    <citation type="submission" date="2020-07" db="EMBL/GenBank/DDBJ databases">
        <title>Sequencing the genomes of 1000 actinobacteria strains.</title>
        <authorList>
            <person name="Klenk H.-P."/>
        </authorList>
    </citation>
    <scope>NUCLEOTIDE SEQUENCE [LARGE SCALE GENOMIC DNA]</scope>
    <source>
        <strain evidence="2 3">DSM 40398</strain>
    </source>
</reference>
<dbReference type="Proteomes" id="UP000529783">
    <property type="component" value="Unassembled WGS sequence"/>
</dbReference>
<evidence type="ECO:0000313" key="2">
    <source>
        <dbReference type="EMBL" id="NYD47006.1"/>
    </source>
</evidence>
<organism evidence="2 3">
    <name type="scientific">Actinomadura luteofluorescens</name>
    <dbReference type="NCBI Taxonomy" id="46163"/>
    <lineage>
        <taxon>Bacteria</taxon>
        <taxon>Bacillati</taxon>
        <taxon>Actinomycetota</taxon>
        <taxon>Actinomycetes</taxon>
        <taxon>Streptosporangiales</taxon>
        <taxon>Thermomonosporaceae</taxon>
        <taxon>Actinomadura</taxon>
    </lineage>
</organism>
<dbReference type="AlphaFoldDB" id="A0A7Y9EFX5"/>
<evidence type="ECO:0000256" key="1">
    <source>
        <dbReference type="SAM" id="MobiDB-lite"/>
    </source>
</evidence>
<feature type="region of interest" description="Disordered" evidence="1">
    <location>
        <begin position="153"/>
        <end position="175"/>
    </location>
</feature>
<protein>
    <submittedName>
        <fullName evidence="2">Uncharacterized protein</fullName>
    </submittedName>
</protein>
<sequence>MERSLTADRDYLDGVGRLVVLGMDVDVVIHAEEDRDEVDARIEAVGGAYEVEAARAELVRFGPELDLELFPVAIRSGGGSPDLDAVGTVTCTADHGSIAAAVVNGPVALDGGRVTVGAPTPVPAREEGHLTVTLKVPRDFSITVRLKGGDITTHGVPRSNARLHTDAGTVARHQA</sequence>
<accession>A0A7Y9EFX5</accession>
<gene>
    <name evidence="2" type="ORF">BJY14_002989</name>
</gene>
<proteinExistence type="predicted"/>
<dbReference type="RefSeq" id="WP_179844158.1">
    <property type="nucleotide sequence ID" value="NZ_JACCBA010000001.1"/>
</dbReference>
<comment type="caution">
    <text evidence="2">The sequence shown here is derived from an EMBL/GenBank/DDBJ whole genome shotgun (WGS) entry which is preliminary data.</text>
</comment>
<keyword evidence="3" id="KW-1185">Reference proteome</keyword>
<dbReference type="EMBL" id="JACCBA010000001">
    <property type="protein sequence ID" value="NYD47006.1"/>
    <property type="molecule type" value="Genomic_DNA"/>
</dbReference>